<organism evidence="7 8">
    <name type="scientific">Sphingobacterium hungaricum</name>
    <dbReference type="NCBI Taxonomy" id="2082723"/>
    <lineage>
        <taxon>Bacteria</taxon>
        <taxon>Pseudomonadati</taxon>
        <taxon>Bacteroidota</taxon>
        <taxon>Sphingobacteriia</taxon>
        <taxon>Sphingobacteriales</taxon>
        <taxon>Sphingobacteriaceae</taxon>
        <taxon>Sphingobacterium</taxon>
    </lineage>
</organism>
<keyword evidence="8" id="KW-1185">Reference proteome</keyword>
<comment type="similarity">
    <text evidence="1">Belongs to the sigma-70 factor family. ECF subfamily.</text>
</comment>
<evidence type="ECO:0000256" key="2">
    <source>
        <dbReference type="ARBA" id="ARBA00023015"/>
    </source>
</evidence>
<proteinExistence type="inferred from homology"/>
<dbReference type="PANTHER" id="PTHR43133:SF46">
    <property type="entry name" value="RNA POLYMERASE SIGMA-70 FACTOR ECF SUBFAMILY"/>
    <property type="match status" value="1"/>
</dbReference>
<evidence type="ECO:0000313" key="8">
    <source>
        <dbReference type="Proteomes" id="UP000616201"/>
    </source>
</evidence>
<dbReference type="EMBL" id="PRDK01000006">
    <property type="protein sequence ID" value="MBE8714328.1"/>
    <property type="molecule type" value="Genomic_DNA"/>
</dbReference>
<dbReference type="InterPro" id="IPR014284">
    <property type="entry name" value="RNA_pol_sigma-70_dom"/>
</dbReference>
<protein>
    <submittedName>
        <fullName evidence="7">RNA polymerase sigma-70 factor</fullName>
    </submittedName>
</protein>
<feature type="domain" description="RNA polymerase sigma factor 70 region 4 type 2" evidence="6">
    <location>
        <begin position="123"/>
        <end position="174"/>
    </location>
</feature>
<dbReference type="PANTHER" id="PTHR43133">
    <property type="entry name" value="RNA POLYMERASE ECF-TYPE SIGMA FACTO"/>
    <property type="match status" value="1"/>
</dbReference>
<dbReference type="InterPro" id="IPR036388">
    <property type="entry name" value="WH-like_DNA-bd_sf"/>
</dbReference>
<dbReference type="SUPFAM" id="SSF88659">
    <property type="entry name" value="Sigma3 and sigma4 domains of RNA polymerase sigma factors"/>
    <property type="match status" value="1"/>
</dbReference>
<dbReference type="RefSeq" id="WP_196936424.1">
    <property type="nucleotide sequence ID" value="NZ_MU158698.1"/>
</dbReference>
<dbReference type="InterPro" id="IPR013249">
    <property type="entry name" value="RNA_pol_sigma70_r4_t2"/>
</dbReference>
<name>A0A928YSK6_9SPHI</name>
<reference evidence="7" key="1">
    <citation type="submission" date="2018-02" db="EMBL/GenBank/DDBJ databases">
        <authorList>
            <person name="Vasarhelyi B.M."/>
            <person name="Deshmukh S."/>
            <person name="Balint B."/>
            <person name="Kukolya J."/>
        </authorList>
    </citation>
    <scope>NUCLEOTIDE SEQUENCE</scope>
    <source>
        <strain evidence="7">KB22</strain>
    </source>
</reference>
<evidence type="ECO:0000256" key="3">
    <source>
        <dbReference type="ARBA" id="ARBA00023082"/>
    </source>
</evidence>
<keyword evidence="2" id="KW-0805">Transcription regulation</keyword>
<dbReference type="InterPro" id="IPR039425">
    <property type="entry name" value="RNA_pol_sigma-70-like"/>
</dbReference>
<feature type="domain" description="RNA polymerase sigma-70 region 2" evidence="5">
    <location>
        <begin position="26"/>
        <end position="91"/>
    </location>
</feature>
<dbReference type="InterPro" id="IPR013325">
    <property type="entry name" value="RNA_pol_sigma_r2"/>
</dbReference>
<dbReference type="Proteomes" id="UP000616201">
    <property type="component" value="Unassembled WGS sequence"/>
</dbReference>
<keyword evidence="3" id="KW-0731">Sigma factor</keyword>
<dbReference type="Gene3D" id="1.10.1740.10">
    <property type="match status" value="1"/>
</dbReference>
<dbReference type="GO" id="GO:0016987">
    <property type="term" value="F:sigma factor activity"/>
    <property type="evidence" value="ECO:0007669"/>
    <property type="project" value="UniProtKB-KW"/>
</dbReference>
<sequence length="195" mass="23413">MHFKNIEKSILIDFKKGDVKAFEYIYNMYSKSLYKSLLYLLKDPIEVDEILHNVFLKIWAKKEEIDFEKNLYSYLLKIANSMAIDLLRKNIRTQLLCDTLSQTEIRETASVEETYLKKEEWIMVEEAINLLPPQRKLIFTLFKLEGKSYQEISEQLSISTSTISNQLVLSMKFLRKFIHEHQREIRTLFFLFYFL</sequence>
<dbReference type="Gene3D" id="1.10.10.10">
    <property type="entry name" value="Winged helix-like DNA-binding domain superfamily/Winged helix DNA-binding domain"/>
    <property type="match status" value="1"/>
</dbReference>
<evidence type="ECO:0000256" key="1">
    <source>
        <dbReference type="ARBA" id="ARBA00010641"/>
    </source>
</evidence>
<dbReference type="Pfam" id="PF04542">
    <property type="entry name" value="Sigma70_r2"/>
    <property type="match status" value="1"/>
</dbReference>
<dbReference type="GO" id="GO:0003677">
    <property type="term" value="F:DNA binding"/>
    <property type="evidence" value="ECO:0007669"/>
    <property type="project" value="InterPro"/>
</dbReference>
<dbReference type="SUPFAM" id="SSF88946">
    <property type="entry name" value="Sigma2 domain of RNA polymerase sigma factors"/>
    <property type="match status" value="1"/>
</dbReference>
<dbReference type="Pfam" id="PF08281">
    <property type="entry name" value="Sigma70_r4_2"/>
    <property type="match status" value="1"/>
</dbReference>
<gene>
    <name evidence="7" type="ORF">C4F49_11600</name>
</gene>
<evidence type="ECO:0000256" key="4">
    <source>
        <dbReference type="ARBA" id="ARBA00023163"/>
    </source>
</evidence>
<accession>A0A928YSK6</accession>
<evidence type="ECO:0000313" key="7">
    <source>
        <dbReference type="EMBL" id="MBE8714328.1"/>
    </source>
</evidence>
<evidence type="ECO:0000259" key="5">
    <source>
        <dbReference type="Pfam" id="PF04542"/>
    </source>
</evidence>
<evidence type="ECO:0000259" key="6">
    <source>
        <dbReference type="Pfam" id="PF08281"/>
    </source>
</evidence>
<dbReference type="GO" id="GO:0006352">
    <property type="term" value="P:DNA-templated transcription initiation"/>
    <property type="evidence" value="ECO:0007669"/>
    <property type="project" value="InterPro"/>
</dbReference>
<dbReference type="AlphaFoldDB" id="A0A928YSK6"/>
<dbReference type="InterPro" id="IPR007627">
    <property type="entry name" value="RNA_pol_sigma70_r2"/>
</dbReference>
<keyword evidence="4" id="KW-0804">Transcription</keyword>
<comment type="caution">
    <text evidence="7">The sequence shown here is derived from an EMBL/GenBank/DDBJ whole genome shotgun (WGS) entry which is preliminary data.</text>
</comment>
<dbReference type="InterPro" id="IPR013324">
    <property type="entry name" value="RNA_pol_sigma_r3/r4-like"/>
</dbReference>
<dbReference type="CDD" id="cd06171">
    <property type="entry name" value="Sigma70_r4"/>
    <property type="match status" value="1"/>
</dbReference>
<dbReference type="NCBIfam" id="TIGR02937">
    <property type="entry name" value="sigma70-ECF"/>
    <property type="match status" value="1"/>
</dbReference>